<name>A0A512P8A3_9CELL</name>
<dbReference type="EMBL" id="BKAL01000001">
    <property type="protein sequence ID" value="GEP67352.1"/>
    <property type="molecule type" value="Genomic_DNA"/>
</dbReference>
<feature type="transmembrane region" description="Helical" evidence="2">
    <location>
        <begin position="400"/>
        <end position="423"/>
    </location>
</feature>
<proteinExistence type="predicted"/>
<dbReference type="RefSeq" id="WP_146951150.1">
    <property type="nucleotide sequence ID" value="NZ_BAABBJ010000005.1"/>
</dbReference>
<dbReference type="AlphaFoldDB" id="A0A512P8A3"/>
<feature type="transmembrane region" description="Helical" evidence="2">
    <location>
        <begin position="137"/>
        <end position="154"/>
    </location>
</feature>
<sequence>MSTLTDVQADPEARPARHGHLADPAPVSAAVVVGLVGWLVAAFGAVIASTPYRGDDVVNSQVHENLASVHWTLWHAIVFNTTDWMEHQGRFFPGSVSWTLSVFYVADTHAAYKLVLVATLALALLTAALLVGRASRAWSGGVVTAVLLLGLVQIRVWADAYTAFSGLLTLTTAATLAAVVLVLRSGRWWAALGAALLYSGALLTYETVILFVPPIVLLVIVLTRRWRRALAFVVPAVLQAAWVLFLRSRMVGVAPAYQVALVPGDVLRTTARQMVAALPLSQWWLHADGVPPITVGALAVTTLLAGVPAAVCVYLVAGRGRRAPGGAVPRGGAWTVVVLGIWMWVSSSVLVGMTLRWQQSVELGQGYLPVVYGQVGLALAGGAVWRALDARVPSTRARAWRLLSGALVGLLVALTLAGNLAAVSAESLT</sequence>
<keyword evidence="2" id="KW-1133">Transmembrane helix</keyword>
<feature type="transmembrane region" description="Helical" evidence="2">
    <location>
        <begin position="367"/>
        <end position="388"/>
    </location>
</feature>
<keyword evidence="2" id="KW-0812">Transmembrane</keyword>
<feature type="region of interest" description="Disordered" evidence="1">
    <location>
        <begin position="1"/>
        <end position="20"/>
    </location>
</feature>
<keyword evidence="2" id="KW-0472">Membrane</keyword>
<evidence type="ECO:0000313" key="4">
    <source>
        <dbReference type="Proteomes" id="UP000321798"/>
    </source>
</evidence>
<organism evidence="3 4">
    <name type="scientific">Cellulomonas soli</name>
    <dbReference type="NCBI Taxonomy" id="931535"/>
    <lineage>
        <taxon>Bacteria</taxon>
        <taxon>Bacillati</taxon>
        <taxon>Actinomycetota</taxon>
        <taxon>Actinomycetes</taxon>
        <taxon>Micrococcales</taxon>
        <taxon>Cellulomonadaceae</taxon>
        <taxon>Cellulomonas</taxon>
    </lineage>
</organism>
<gene>
    <name evidence="3" type="ORF">CSO01_00670</name>
</gene>
<protein>
    <recommendedName>
        <fullName evidence="5">Glycosyltransferase RgtA/B/C/D-like domain-containing protein</fullName>
    </recommendedName>
</protein>
<comment type="caution">
    <text evidence="3">The sequence shown here is derived from an EMBL/GenBank/DDBJ whole genome shotgun (WGS) entry which is preliminary data.</text>
</comment>
<dbReference type="OrthoDB" id="9959262at2"/>
<feature type="transmembrane region" description="Helical" evidence="2">
    <location>
        <begin position="229"/>
        <end position="246"/>
    </location>
</feature>
<feature type="transmembrane region" description="Helical" evidence="2">
    <location>
        <begin position="110"/>
        <end position="131"/>
    </location>
</feature>
<evidence type="ECO:0000256" key="2">
    <source>
        <dbReference type="SAM" id="Phobius"/>
    </source>
</evidence>
<keyword evidence="4" id="KW-1185">Reference proteome</keyword>
<accession>A0A512P8A3</accession>
<evidence type="ECO:0000313" key="3">
    <source>
        <dbReference type="EMBL" id="GEP67352.1"/>
    </source>
</evidence>
<evidence type="ECO:0008006" key="5">
    <source>
        <dbReference type="Google" id="ProtNLM"/>
    </source>
</evidence>
<feature type="transmembrane region" description="Helical" evidence="2">
    <location>
        <begin position="336"/>
        <end position="355"/>
    </location>
</feature>
<dbReference type="Proteomes" id="UP000321798">
    <property type="component" value="Unassembled WGS sequence"/>
</dbReference>
<feature type="transmembrane region" description="Helical" evidence="2">
    <location>
        <begin position="161"/>
        <end position="183"/>
    </location>
</feature>
<feature type="transmembrane region" description="Helical" evidence="2">
    <location>
        <begin position="189"/>
        <end position="222"/>
    </location>
</feature>
<evidence type="ECO:0000256" key="1">
    <source>
        <dbReference type="SAM" id="MobiDB-lite"/>
    </source>
</evidence>
<reference evidence="3 4" key="1">
    <citation type="submission" date="2019-07" db="EMBL/GenBank/DDBJ databases">
        <title>Whole genome shotgun sequence of Cellulomonas soli NBRC 109434.</title>
        <authorList>
            <person name="Hosoyama A."/>
            <person name="Uohara A."/>
            <person name="Ohji S."/>
            <person name="Ichikawa N."/>
        </authorList>
    </citation>
    <scope>NUCLEOTIDE SEQUENCE [LARGE SCALE GENOMIC DNA]</scope>
    <source>
        <strain evidence="3 4">NBRC 109434</strain>
    </source>
</reference>
<feature type="transmembrane region" description="Helical" evidence="2">
    <location>
        <begin position="293"/>
        <end position="316"/>
    </location>
</feature>
<feature type="transmembrane region" description="Helical" evidence="2">
    <location>
        <begin position="27"/>
        <end position="48"/>
    </location>
</feature>